<dbReference type="Ensembl" id="ENSGGOT00000043542.1">
    <property type="protein sequence ID" value="ENSGGOP00000036255.1"/>
    <property type="gene ID" value="ENSGGOG00000000453.3"/>
</dbReference>
<protein>
    <submittedName>
        <fullName evidence="1">SECIS binding protein 2</fullName>
    </submittedName>
</protein>
<reference evidence="1" key="3">
    <citation type="submission" date="2025-08" db="UniProtKB">
        <authorList>
            <consortium name="Ensembl"/>
        </authorList>
    </citation>
    <scope>IDENTIFICATION</scope>
</reference>
<dbReference type="AlphaFoldDB" id="A0A2I2YMY0"/>
<dbReference type="Bgee" id="ENSGGOG00000000453">
    <property type="expression patterns" value="Expressed in testis and 6 other cell types or tissues"/>
</dbReference>
<sequence length="139" mass="15855">MAFGASTFPPQYLSSEITLHPYAYSPYTLDSTQNVYSVPGSQYLYNQPSCYQGFQTVKHRNENTCPLPQEMKALFKLVTISEQTGNPESLQKMYLPPNLSLNLPHWTFLNCKVQRTVCQRYRSNPSGDLSTLSLPTFLF</sequence>
<organism evidence="1 2">
    <name type="scientific">Gorilla gorilla gorilla</name>
    <name type="common">Western lowland gorilla</name>
    <dbReference type="NCBI Taxonomy" id="9595"/>
    <lineage>
        <taxon>Eukaryota</taxon>
        <taxon>Metazoa</taxon>
        <taxon>Chordata</taxon>
        <taxon>Craniata</taxon>
        <taxon>Vertebrata</taxon>
        <taxon>Euteleostomi</taxon>
        <taxon>Mammalia</taxon>
        <taxon>Eutheria</taxon>
        <taxon>Euarchontoglires</taxon>
        <taxon>Primates</taxon>
        <taxon>Haplorrhini</taxon>
        <taxon>Catarrhini</taxon>
        <taxon>Hominidae</taxon>
        <taxon>Gorilla</taxon>
    </lineage>
</organism>
<dbReference type="Proteomes" id="UP000001519">
    <property type="component" value="Chromosome 9"/>
</dbReference>
<evidence type="ECO:0000313" key="1">
    <source>
        <dbReference type="Ensembl" id="ENSGGOP00000036255.1"/>
    </source>
</evidence>
<gene>
    <name evidence="1" type="primary">SECISBP2</name>
</gene>
<name>A0A2I2YMY0_GORGO</name>
<dbReference type="EMBL" id="CABD030064926">
    <property type="status" value="NOT_ANNOTATED_CDS"/>
    <property type="molecule type" value="Genomic_DNA"/>
</dbReference>
<evidence type="ECO:0000313" key="2">
    <source>
        <dbReference type="Proteomes" id="UP000001519"/>
    </source>
</evidence>
<reference evidence="1" key="4">
    <citation type="submission" date="2025-09" db="UniProtKB">
        <authorList>
            <consortium name="Ensembl"/>
        </authorList>
    </citation>
    <scope>IDENTIFICATION</scope>
</reference>
<proteinExistence type="predicted"/>
<accession>A0A2I2YMY0</accession>
<keyword evidence="2" id="KW-1185">Reference proteome</keyword>
<reference evidence="2" key="1">
    <citation type="submission" date="2011-05" db="EMBL/GenBank/DDBJ databases">
        <title>Insights into the evolution of the great apes provided by the gorilla genome.</title>
        <authorList>
            <person name="Scally A."/>
        </authorList>
    </citation>
    <scope>NUCLEOTIDE SEQUENCE [LARGE SCALE GENOMIC DNA]</scope>
</reference>
<dbReference type="GeneTree" id="ENSGT00490000043356"/>
<reference evidence="1 2" key="2">
    <citation type="journal article" date="2012" name="Nature">
        <title>Insights into hominid evolution from the gorilla genome sequence.</title>
        <authorList>
            <person name="Scally A."/>
            <person name="Dutheil J.Y."/>
            <person name="Hillier L.W."/>
            <person name="Jordan G.E."/>
            <person name="Goodhead I."/>
            <person name="Herrero J."/>
            <person name="Hobolth A."/>
            <person name="Lappalainen T."/>
            <person name="Mailund T."/>
            <person name="Marques-Bonet T."/>
            <person name="McCarthy S."/>
            <person name="Montgomery S.H."/>
            <person name="Schwalie P.C."/>
            <person name="Tang Y.A."/>
            <person name="Ward M.C."/>
            <person name="Xue Y."/>
            <person name="Yngvadottir B."/>
            <person name="Alkan C."/>
            <person name="Andersen L.N."/>
            <person name="Ayub Q."/>
            <person name="Ball E.V."/>
            <person name="Beal K."/>
            <person name="Bradley B.J."/>
            <person name="Chen Y."/>
            <person name="Clee C.M."/>
            <person name="Fitzgerald S."/>
            <person name="Graves T.A."/>
            <person name="Gu Y."/>
            <person name="Heath P."/>
            <person name="Heger A."/>
            <person name="Karakoc E."/>
            <person name="Kolb-Kokocinski A."/>
            <person name="Laird G.K."/>
            <person name="Lunter G."/>
            <person name="Meader S."/>
            <person name="Mort M."/>
            <person name="Mullikin J.C."/>
            <person name="Munch K."/>
            <person name="O'Connor T.D."/>
            <person name="Phillips A.D."/>
            <person name="Prado-Martinez J."/>
            <person name="Rogers A.S."/>
            <person name="Sajjadian S."/>
            <person name="Schmidt D."/>
            <person name="Shaw K."/>
            <person name="Simpson J.T."/>
            <person name="Stenson P.D."/>
            <person name="Turner D.J."/>
            <person name="Vigilant L."/>
            <person name="Vilella A.J."/>
            <person name="Whitener W."/>
            <person name="Zhu B."/>
            <person name="Cooper D.N."/>
            <person name="de Jong P."/>
            <person name="Dermitzakis E.T."/>
            <person name="Eichler E.E."/>
            <person name="Flicek P."/>
            <person name="Goldman N."/>
            <person name="Mundy N.I."/>
            <person name="Ning Z."/>
            <person name="Odom D.T."/>
            <person name="Ponting C.P."/>
            <person name="Quail M.A."/>
            <person name="Ryder O.A."/>
            <person name="Searle S.M."/>
            <person name="Warren W.C."/>
            <person name="Wilson R.K."/>
            <person name="Schierup M.H."/>
            <person name="Rogers J."/>
            <person name="Tyler-Smith C."/>
            <person name="Durbin R."/>
        </authorList>
    </citation>
    <scope>NUCLEOTIDE SEQUENCE [LARGE SCALE GENOMIC DNA]</scope>
</reference>